<accession>A0A0S6W654</accession>
<evidence type="ECO:0000313" key="6">
    <source>
        <dbReference type="EMBL" id="GAK55120.1"/>
    </source>
</evidence>
<sequence>MSVENFRSFSHIIQAAEELVALNHGRLSPSSLAAVRTPSPAWARHANYVETNDAHSLSWFQAVRKLLHETRADGAPYRHIAILFRSNLEVYRAFTELKKALQDVNTASVTIRVQGEGIQFARLREVEYFLDAFRARAEKPLPQNVVDDFLKDCQALPACWHQDFLQILHTLLLEFQNTRYDSSTFGDLVEYIEDIGRSDAGQIYKISQFWQPHKVLDSDLPGQQGTDIVLSSIHKVKGLEFDAVVIPASIADLPFAHSPASRADLQSIFAEERRIYYVGMTRARDRLLLLRSKREDCLIKNQSFSLSSDQKLQLGIGFNAGIENLYISQNANQTCIRSYAQLSEEVFLRYIEHNIAIGDPLTLQRIQQCWCLVHKGMPVGRLSQKAAQKLNPSTAYTGLEVTQVVRYSYQQSLASDKKNRTRGRGYSTHFAELWSPYFRQKGWTYLVDFCGYAQPSSR</sequence>
<dbReference type="SUPFAM" id="SSF52540">
    <property type="entry name" value="P-loop containing nucleoside triphosphate hydrolases"/>
    <property type="match status" value="1"/>
</dbReference>
<dbReference type="GO" id="GO:0043138">
    <property type="term" value="F:3'-5' DNA helicase activity"/>
    <property type="evidence" value="ECO:0007669"/>
    <property type="project" value="TreeGrafter"/>
</dbReference>
<dbReference type="PANTHER" id="PTHR11070:SF2">
    <property type="entry name" value="ATP-DEPENDENT DNA HELICASE SRS2"/>
    <property type="match status" value="1"/>
</dbReference>
<dbReference type="AlphaFoldDB" id="A0A0S6W654"/>
<evidence type="ECO:0000256" key="4">
    <source>
        <dbReference type="ARBA" id="ARBA00022840"/>
    </source>
</evidence>
<dbReference type="InterPro" id="IPR027417">
    <property type="entry name" value="P-loop_NTPase"/>
</dbReference>
<evidence type="ECO:0000259" key="5">
    <source>
        <dbReference type="Pfam" id="PF13361"/>
    </source>
</evidence>
<dbReference type="STRING" id="1499967.U27_01951"/>
<reference evidence="6" key="1">
    <citation type="journal article" date="2015" name="PeerJ">
        <title>First genomic representation of candidate bacterial phylum KSB3 points to enhanced environmental sensing as a trigger of wastewater bulking.</title>
        <authorList>
            <person name="Sekiguchi Y."/>
            <person name="Ohashi A."/>
            <person name="Parks D.H."/>
            <person name="Yamauchi T."/>
            <person name="Tyson G.W."/>
            <person name="Hugenholtz P."/>
        </authorList>
    </citation>
    <scope>NUCLEOTIDE SEQUENCE [LARGE SCALE GENOMIC DNA]</scope>
</reference>
<dbReference type="GO" id="GO:0005524">
    <property type="term" value="F:ATP binding"/>
    <property type="evidence" value="ECO:0007669"/>
    <property type="project" value="UniProtKB-KW"/>
</dbReference>
<dbReference type="Proteomes" id="UP000030661">
    <property type="component" value="Unassembled WGS sequence"/>
</dbReference>
<dbReference type="GO" id="GO:0000725">
    <property type="term" value="P:recombinational repair"/>
    <property type="evidence" value="ECO:0007669"/>
    <property type="project" value="TreeGrafter"/>
</dbReference>
<dbReference type="eggNOG" id="COG0210">
    <property type="taxonomic scope" value="Bacteria"/>
</dbReference>
<dbReference type="GO" id="GO:0003677">
    <property type="term" value="F:DNA binding"/>
    <property type="evidence" value="ECO:0007669"/>
    <property type="project" value="InterPro"/>
</dbReference>
<proteinExistence type="predicted"/>
<gene>
    <name evidence="6" type="ORF">U27_01951</name>
</gene>
<feature type="domain" description="UvrD-like helicase C-terminal" evidence="5">
    <location>
        <begin position="181"/>
        <end position="290"/>
    </location>
</feature>
<name>A0A0S6W654_VECG1</name>
<dbReference type="HOGENOM" id="CLU_596739_0_0_0"/>
<dbReference type="InterPro" id="IPR014017">
    <property type="entry name" value="DNA_helicase_UvrD-like_C"/>
</dbReference>
<dbReference type="Gene3D" id="3.40.50.300">
    <property type="entry name" value="P-loop containing nucleotide triphosphate hydrolases"/>
    <property type="match status" value="2"/>
</dbReference>
<dbReference type="PANTHER" id="PTHR11070">
    <property type="entry name" value="UVRD / RECB / PCRA DNA HELICASE FAMILY MEMBER"/>
    <property type="match status" value="1"/>
</dbReference>
<evidence type="ECO:0000256" key="2">
    <source>
        <dbReference type="ARBA" id="ARBA00022801"/>
    </source>
</evidence>
<dbReference type="InterPro" id="IPR000212">
    <property type="entry name" value="DNA_helicase_UvrD/REP"/>
</dbReference>
<evidence type="ECO:0000313" key="7">
    <source>
        <dbReference type="Proteomes" id="UP000030661"/>
    </source>
</evidence>
<organism evidence="6">
    <name type="scientific">Vecturithrix granuli</name>
    <dbReference type="NCBI Taxonomy" id="1499967"/>
    <lineage>
        <taxon>Bacteria</taxon>
        <taxon>Candidatus Moduliflexota</taxon>
        <taxon>Candidatus Vecturitrichia</taxon>
        <taxon>Candidatus Vecturitrichales</taxon>
        <taxon>Candidatus Vecturitrichaceae</taxon>
        <taxon>Candidatus Vecturithrix</taxon>
    </lineage>
</organism>
<evidence type="ECO:0000256" key="1">
    <source>
        <dbReference type="ARBA" id="ARBA00022741"/>
    </source>
</evidence>
<dbReference type="Pfam" id="PF13361">
    <property type="entry name" value="UvrD_C"/>
    <property type="match status" value="1"/>
</dbReference>
<keyword evidence="3 6" id="KW-0347">Helicase</keyword>
<keyword evidence="1" id="KW-0547">Nucleotide-binding</keyword>
<keyword evidence="4" id="KW-0067">ATP-binding</keyword>
<dbReference type="GO" id="GO:0016787">
    <property type="term" value="F:hydrolase activity"/>
    <property type="evidence" value="ECO:0007669"/>
    <property type="project" value="UniProtKB-KW"/>
</dbReference>
<evidence type="ECO:0000256" key="3">
    <source>
        <dbReference type="ARBA" id="ARBA00022806"/>
    </source>
</evidence>
<protein>
    <submittedName>
        <fullName evidence="6">ATP-dependent DNA helicase</fullName>
    </submittedName>
</protein>
<keyword evidence="7" id="KW-1185">Reference proteome</keyword>
<keyword evidence="2" id="KW-0378">Hydrolase</keyword>
<dbReference type="Gene3D" id="1.10.486.10">
    <property type="entry name" value="PCRA, domain 4"/>
    <property type="match status" value="1"/>
</dbReference>
<dbReference type="EMBL" id="DF820463">
    <property type="protein sequence ID" value="GAK55120.1"/>
    <property type="molecule type" value="Genomic_DNA"/>
</dbReference>